<dbReference type="InterPro" id="IPR036420">
    <property type="entry name" value="BRCT_dom_sf"/>
</dbReference>
<evidence type="ECO:0000256" key="4">
    <source>
        <dbReference type="ARBA" id="ARBA00022723"/>
    </source>
</evidence>
<feature type="binding site" evidence="12">
    <location>
        <position position="309"/>
    </location>
    <ligand>
        <name>NAD(+)</name>
        <dbReference type="ChEBI" id="CHEBI:57540"/>
    </ligand>
</feature>
<dbReference type="PANTHER" id="PTHR23389">
    <property type="entry name" value="CHROMOSOME TRANSMISSION FIDELITY FACTOR 18"/>
    <property type="match status" value="1"/>
</dbReference>
<dbReference type="PROSITE" id="PS50172">
    <property type="entry name" value="BRCT"/>
    <property type="match status" value="1"/>
</dbReference>
<reference evidence="15 16" key="1">
    <citation type="submission" date="2023-07" db="EMBL/GenBank/DDBJ databases">
        <title>Sorghum-associated microbial communities from plants grown in Nebraska, USA.</title>
        <authorList>
            <person name="Schachtman D."/>
        </authorList>
    </citation>
    <scope>NUCLEOTIDE SEQUENCE [LARGE SCALE GENOMIC DNA]</scope>
    <source>
        <strain evidence="15 16">BE308</strain>
    </source>
</reference>
<dbReference type="PIRSF" id="PIRSF001604">
    <property type="entry name" value="LigA"/>
    <property type="match status" value="1"/>
</dbReference>
<evidence type="ECO:0000256" key="13">
    <source>
        <dbReference type="RuleBase" id="RU000618"/>
    </source>
</evidence>
<dbReference type="InterPro" id="IPR010994">
    <property type="entry name" value="RuvA_2-like"/>
</dbReference>
<organism evidence="15 16">
    <name type="scientific">Rhodoferax saidenbachensis</name>
    <dbReference type="NCBI Taxonomy" id="1484693"/>
    <lineage>
        <taxon>Bacteria</taxon>
        <taxon>Pseudomonadati</taxon>
        <taxon>Pseudomonadota</taxon>
        <taxon>Betaproteobacteria</taxon>
        <taxon>Burkholderiales</taxon>
        <taxon>Comamonadaceae</taxon>
        <taxon>Rhodoferax</taxon>
    </lineage>
</organism>
<comment type="caution">
    <text evidence="12">Lacks conserved residue(s) required for the propagation of feature annotation.</text>
</comment>
<evidence type="ECO:0000256" key="6">
    <source>
        <dbReference type="ARBA" id="ARBA00022833"/>
    </source>
</evidence>
<dbReference type="InterPro" id="IPR001679">
    <property type="entry name" value="DNA_ligase"/>
</dbReference>
<dbReference type="Gene3D" id="6.20.10.30">
    <property type="match status" value="1"/>
</dbReference>
<feature type="binding site" evidence="12">
    <location>
        <position position="152"/>
    </location>
    <ligand>
        <name>NAD(+)</name>
        <dbReference type="ChEBI" id="CHEBI:57540"/>
    </ligand>
</feature>
<dbReference type="SUPFAM" id="SSF52113">
    <property type="entry name" value="BRCT domain"/>
    <property type="match status" value="1"/>
</dbReference>
<dbReference type="Pfam" id="PF03119">
    <property type="entry name" value="DNA_ligase_ZBD"/>
    <property type="match status" value="1"/>
</dbReference>
<feature type="binding site" evidence="12">
    <location>
        <position position="129"/>
    </location>
    <ligand>
        <name>NAD(+)</name>
        <dbReference type="ChEBI" id="CHEBI:57540"/>
    </ligand>
</feature>
<dbReference type="SUPFAM" id="SSF56091">
    <property type="entry name" value="DNA ligase/mRNA capping enzyme, catalytic domain"/>
    <property type="match status" value="1"/>
</dbReference>
<dbReference type="CDD" id="cd00114">
    <property type="entry name" value="LIGANc"/>
    <property type="match status" value="1"/>
</dbReference>
<dbReference type="GO" id="GO:0003911">
    <property type="term" value="F:DNA ligase (NAD+) activity"/>
    <property type="evidence" value="ECO:0007669"/>
    <property type="project" value="UniProtKB-EC"/>
</dbReference>
<dbReference type="Gene3D" id="2.40.50.140">
    <property type="entry name" value="Nucleic acid-binding proteins"/>
    <property type="match status" value="1"/>
</dbReference>
<protein>
    <recommendedName>
        <fullName evidence="12 13">DNA ligase</fullName>
        <ecNumber evidence="12 13">6.5.1.2</ecNumber>
    </recommendedName>
    <alternativeName>
        <fullName evidence="12">Polydeoxyribonucleotide synthase [NAD(+)]</fullName>
    </alternativeName>
</protein>
<dbReference type="Pfam" id="PF03120">
    <property type="entry name" value="OB_DNA_ligase"/>
    <property type="match status" value="1"/>
</dbReference>
<dbReference type="Pfam" id="PF00533">
    <property type="entry name" value="BRCT"/>
    <property type="match status" value="1"/>
</dbReference>
<feature type="binding site" evidence="12">
    <location>
        <begin position="43"/>
        <end position="47"/>
    </location>
    <ligand>
        <name>NAD(+)</name>
        <dbReference type="ChEBI" id="CHEBI:57540"/>
    </ligand>
</feature>
<evidence type="ECO:0000256" key="9">
    <source>
        <dbReference type="ARBA" id="ARBA00023204"/>
    </source>
</evidence>
<dbReference type="SMART" id="SM00292">
    <property type="entry name" value="BRCT"/>
    <property type="match status" value="1"/>
</dbReference>
<evidence type="ECO:0000256" key="10">
    <source>
        <dbReference type="ARBA" id="ARBA00023211"/>
    </source>
</evidence>
<dbReference type="PANTHER" id="PTHR23389:SF9">
    <property type="entry name" value="DNA LIGASE"/>
    <property type="match status" value="1"/>
</dbReference>
<dbReference type="SMART" id="SM00532">
    <property type="entry name" value="LIGANc"/>
    <property type="match status" value="1"/>
</dbReference>
<evidence type="ECO:0000313" key="16">
    <source>
        <dbReference type="Proteomes" id="UP001268089"/>
    </source>
</evidence>
<feature type="binding site" evidence="12">
    <location>
        <position position="431"/>
    </location>
    <ligand>
        <name>Zn(2+)</name>
        <dbReference type="ChEBI" id="CHEBI:29105"/>
    </ligand>
</feature>
<comment type="caution">
    <text evidence="15">The sequence shown here is derived from an EMBL/GenBank/DDBJ whole genome shotgun (WGS) entry which is preliminary data.</text>
</comment>
<evidence type="ECO:0000256" key="11">
    <source>
        <dbReference type="ARBA" id="ARBA00034005"/>
    </source>
</evidence>
<name>A0ABU1ZI88_9BURK</name>
<keyword evidence="8 12" id="KW-0520">NAD</keyword>
<feature type="domain" description="BRCT" evidence="14">
    <location>
        <begin position="611"/>
        <end position="688"/>
    </location>
</feature>
<feature type="binding site" evidence="12">
    <location>
        <position position="188"/>
    </location>
    <ligand>
        <name>NAD(+)</name>
        <dbReference type="ChEBI" id="CHEBI:57540"/>
    </ligand>
</feature>
<comment type="catalytic activity">
    <reaction evidence="11 12 13">
        <text>NAD(+) + (deoxyribonucleotide)n-3'-hydroxyl + 5'-phospho-(deoxyribonucleotide)m = (deoxyribonucleotide)n+m + AMP + beta-nicotinamide D-nucleotide.</text>
        <dbReference type="EC" id="6.5.1.2"/>
    </reaction>
</comment>
<evidence type="ECO:0000256" key="12">
    <source>
        <dbReference type="HAMAP-Rule" id="MF_01588"/>
    </source>
</evidence>
<evidence type="ECO:0000256" key="8">
    <source>
        <dbReference type="ARBA" id="ARBA00023027"/>
    </source>
</evidence>
<sequence length="688" mass="75036">MASLDLFSSEPATPDYAQLQALRAQLHHHAHQYYVLDAPTIPDAEYDRLFRELQALEAVHPEWVTPDSPTQRVGGKPLDAFATVRHVVPMLSIRTETDTESTGAQAFDARVRKELGLGEADAPVEYVAELKFDGLAMSLRYEQGVLVQAATRGDGEYGEDVTQNIRTIGQIPLRLPEGVPAVLEVRGEVYMRRDDFEAMNEKQREKGEKTFVNPRNAAAGAVRQLDPGIAAQRPLSFFAYGLGEVTAAEQGGPAFATHYGMLQTLKSWGFPVAALVDIARGAPELIAYHQRIGASRDQLPYDIDGVVYKVNSLALQRQLGFVTREPRWAVAHKYPAQEQITKVLGIDVQVGRTGKLTPVARLDPVFVGGTTVSNATLHNLFELRRKKVRIGDMAIVRRAGDVIPEVVGIVSTGPRATYVPNFRMPRKCPICGSDVVREKTEMNHRCSGGLFCGAQRKQAILHYAQRRAVEVEGLGEKLVDQLVESNTIRTLPDLYKLGLSTLAALDRMAEKSAQNIVAALEKSKQTTLPRFLFGLGIRHVGEATAKELVRHFGTLDAIMDASEEALTGVSDVGPIVAKSLHTFFAQPHNREVVEQLRACGVTWEEGAPAEQAPKPLAGKTFVLTGTFPTLSRDQAKDLLEAAGAKVAGSVSKKTSYVVAGTEAGSKLDKAQELGVPVLDEAAMLEMLK</sequence>
<keyword evidence="16" id="KW-1185">Reference proteome</keyword>
<dbReference type="HAMAP" id="MF_01588">
    <property type="entry name" value="DNA_ligase_A"/>
    <property type="match status" value="1"/>
</dbReference>
<dbReference type="Gene3D" id="1.10.150.20">
    <property type="entry name" value="5' to 3' exonuclease, C-terminal subdomain"/>
    <property type="match status" value="2"/>
</dbReference>
<dbReference type="SUPFAM" id="SSF47781">
    <property type="entry name" value="RuvA domain 2-like"/>
    <property type="match status" value="1"/>
</dbReference>
<keyword evidence="7 12" id="KW-0460">Magnesium</keyword>
<evidence type="ECO:0000256" key="1">
    <source>
        <dbReference type="ARBA" id="ARBA00004067"/>
    </source>
</evidence>
<keyword evidence="3 12" id="KW-0235">DNA replication</keyword>
<dbReference type="InterPro" id="IPR012340">
    <property type="entry name" value="NA-bd_OB-fold"/>
</dbReference>
<proteinExistence type="inferred from homology"/>
<dbReference type="Gene3D" id="3.40.50.10190">
    <property type="entry name" value="BRCT domain"/>
    <property type="match status" value="1"/>
</dbReference>
<accession>A0ABU1ZI88</accession>
<dbReference type="InterPro" id="IPR033136">
    <property type="entry name" value="DNA_ligase_CS"/>
</dbReference>
<dbReference type="Pfam" id="PF01653">
    <property type="entry name" value="DNA_ligase_aden"/>
    <property type="match status" value="1"/>
</dbReference>
<dbReference type="InterPro" id="IPR004149">
    <property type="entry name" value="Znf_DNAligase_C4"/>
</dbReference>
<keyword evidence="5 12" id="KW-0227">DNA damage</keyword>
<dbReference type="InterPro" id="IPR001357">
    <property type="entry name" value="BRCT_dom"/>
</dbReference>
<dbReference type="Pfam" id="PF14520">
    <property type="entry name" value="HHH_5"/>
    <property type="match status" value="1"/>
</dbReference>
<dbReference type="InterPro" id="IPR041663">
    <property type="entry name" value="DisA/LigA_HHH"/>
</dbReference>
<feature type="binding site" evidence="12">
    <location>
        <begin position="92"/>
        <end position="93"/>
    </location>
    <ligand>
        <name>NAD(+)</name>
        <dbReference type="ChEBI" id="CHEBI:57540"/>
    </ligand>
</feature>
<feature type="binding site" evidence="12">
    <location>
        <position position="333"/>
    </location>
    <ligand>
        <name>NAD(+)</name>
        <dbReference type="ChEBI" id="CHEBI:57540"/>
    </ligand>
</feature>
<dbReference type="InterPro" id="IPR004150">
    <property type="entry name" value="NAD_DNA_ligase_OB"/>
</dbReference>
<dbReference type="SMART" id="SM00278">
    <property type="entry name" value="HhH1"/>
    <property type="match status" value="3"/>
</dbReference>
<comment type="similarity">
    <text evidence="12">Belongs to the NAD-dependent DNA ligase family. LigA subfamily.</text>
</comment>
<gene>
    <name evidence="12" type="primary">ligA</name>
    <name evidence="15" type="ORF">J2X15_000520</name>
</gene>
<evidence type="ECO:0000256" key="5">
    <source>
        <dbReference type="ARBA" id="ARBA00022763"/>
    </source>
</evidence>
<evidence type="ECO:0000256" key="3">
    <source>
        <dbReference type="ARBA" id="ARBA00022705"/>
    </source>
</evidence>
<comment type="cofactor">
    <cofactor evidence="12">
        <name>Mg(2+)</name>
        <dbReference type="ChEBI" id="CHEBI:18420"/>
    </cofactor>
    <cofactor evidence="12">
        <name>Mn(2+)</name>
        <dbReference type="ChEBI" id="CHEBI:29035"/>
    </cofactor>
</comment>
<dbReference type="CDD" id="cd17748">
    <property type="entry name" value="BRCT_DNA_ligase_like"/>
    <property type="match status" value="1"/>
</dbReference>
<keyword evidence="2 12" id="KW-0436">Ligase</keyword>
<dbReference type="Gene3D" id="3.30.470.30">
    <property type="entry name" value="DNA ligase/mRNA capping enzyme"/>
    <property type="match status" value="1"/>
</dbReference>
<dbReference type="SUPFAM" id="SSF50249">
    <property type="entry name" value="Nucleic acid-binding proteins"/>
    <property type="match status" value="1"/>
</dbReference>
<evidence type="ECO:0000256" key="2">
    <source>
        <dbReference type="ARBA" id="ARBA00022598"/>
    </source>
</evidence>
<dbReference type="Pfam" id="PF12826">
    <property type="entry name" value="HHH_2"/>
    <property type="match status" value="1"/>
</dbReference>
<evidence type="ECO:0000256" key="7">
    <source>
        <dbReference type="ARBA" id="ARBA00022842"/>
    </source>
</evidence>
<dbReference type="PROSITE" id="PS01055">
    <property type="entry name" value="DNA_LIGASE_N1"/>
    <property type="match status" value="1"/>
</dbReference>
<dbReference type="InterPro" id="IPR018239">
    <property type="entry name" value="DNA_ligase_AS"/>
</dbReference>
<evidence type="ECO:0000313" key="15">
    <source>
        <dbReference type="EMBL" id="MDR7305254.1"/>
    </source>
</evidence>
<keyword evidence="10 12" id="KW-0464">Manganese</keyword>
<keyword evidence="9 12" id="KW-0234">DNA repair</keyword>
<comment type="function">
    <text evidence="1 12">DNA ligase that catalyzes the formation of phosphodiester linkages between 5'-phosphoryl and 3'-hydroxyl groups in double-stranded DNA using NAD as a coenzyme and as the energy source for the reaction. It is essential for DNA replication and repair of damaged DNA.</text>
</comment>
<dbReference type="PROSITE" id="PS01056">
    <property type="entry name" value="DNA_LIGASE_N2"/>
    <property type="match status" value="1"/>
</dbReference>
<dbReference type="Proteomes" id="UP001268089">
    <property type="component" value="Unassembled WGS sequence"/>
</dbReference>
<dbReference type="Gene3D" id="1.10.287.610">
    <property type="entry name" value="Helix hairpin bin"/>
    <property type="match status" value="1"/>
</dbReference>
<dbReference type="NCBIfam" id="TIGR00575">
    <property type="entry name" value="dnlj"/>
    <property type="match status" value="1"/>
</dbReference>
<feature type="binding site" evidence="12">
    <location>
        <position position="428"/>
    </location>
    <ligand>
        <name>Zn(2+)</name>
        <dbReference type="ChEBI" id="CHEBI:29105"/>
    </ligand>
</feature>
<dbReference type="RefSeq" id="WP_310339218.1">
    <property type="nucleotide sequence ID" value="NZ_JAVDXO010000001.1"/>
</dbReference>
<dbReference type="InterPro" id="IPR013840">
    <property type="entry name" value="DNAligase_N"/>
</dbReference>
<dbReference type="InterPro" id="IPR003583">
    <property type="entry name" value="Hlx-hairpin-Hlx_DNA-bd_motif"/>
</dbReference>
<dbReference type="EMBL" id="JAVDXO010000001">
    <property type="protein sequence ID" value="MDR7305254.1"/>
    <property type="molecule type" value="Genomic_DNA"/>
</dbReference>
<dbReference type="EC" id="6.5.1.2" evidence="12 13"/>
<keyword evidence="6 12" id="KW-0862">Zinc</keyword>
<dbReference type="InterPro" id="IPR013839">
    <property type="entry name" value="DNAligase_adenylation"/>
</dbReference>
<evidence type="ECO:0000259" key="14">
    <source>
        <dbReference type="PROSITE" id="PS50172"/>
    </source>
</evidence>
<dbReference type="NCBIfam" id="NF005932">
    <property type="entry name" value="PRK07956.1"/>
    <property type="match status" value="1"/>
</dbReference>
<keyword evidence="4 12" id="KW-0479">Metal-binding</keyword>
<feature type="binding site" evidence="12">
    <location>
        <position position="452"/>
    </location>
    <ligand>
        <name>Zn(2+)</name>
        <dbReference type="ChEBI" id="CHEBI:29105"/>
    </ligand>
</feature>
<feature type="active site" description="N6-AMP-lysine intermediate" evidence="12">
    <location>
        <position position="131"/>
    </location>
</feature>